<dbReference type="Pfam" id="PF03547">
    <property type="entry name" value="Mem_trans"/>
    <property type="match status" value="1"/>
</dbReference>
<dbReference type="InterPro" id="IPR004776">
    <property type="entry name" value="Mem_transp_PIN-like"/>
</dbReference>
<proteinExistence type="inferred from homology"/>
<gene>
    <name evidence="9" type="ORF">EDC22_105240</name>
</gene>
<feature type="transmembrane region" description="Helical" evidence="8">
    <location>
        <begin position="39"/>
        <end position="57"/>
    </location>
</feature>
<keyword evidence="10" id="KW-1185">Reference proteome</keyword>
<evidence type="ECO:0000313" key="9">
    <source>
        <dbReference type="EMBL" id="TCT10739.1"/>
    </source>
</evidence>
<keyword evidence="4" id="KW-1003">Cell membrane</keyword>
<dbReference type="InterPro" id="IPR038770">
    <property type="entry name" value="Na+/solute_symporter_sf"/>
</dbReference>
<keyword evidence="3" id="KW-0813">Transport</keyword>
<keyword evidence="5 8" id="KW-0812">Transmembrane</keyword>
<keyword evidence="6 8" id="KW-1133">Transmembrane helix</keyword>
<feature type="transmembrane region" description="Helical" evidence="8">
    <location>
        <begin position="69"/>
        <end position="88"/>
    </location>
</feature>
<comment type="caution">
    <text evidence="9">The sequence shown here is derived from an EMBL/GenBank/DDBJ whole genome shotgun (WGS) entry which is preliminary data.</text>
</comment>
<feature type="transmembrane region" description="Helical" evidence="8">
    <location>
        <begin position="263"/>
        <end position="285"/>
    </location>
</feature>
<dbReference type="AlphaFoldDB" id="A0A4R3MEK1"/>
<feature type="transmembrane region" description="Helical" evidence="8">
    <location>
        <begin position="100"/>
        <end position="123"/>
    </location>
</feature>
<feature type="transmembrane region" description="Helical" evidence="8">
    <location>
        <begin position="6"/>
        <end position="27"/>
    </location>
</feature>
<evidence type="ECO:0000256" key="3">
    <source>
        <dbReference type="ARBA" id="ARBA00022448"/>
    </source>
</evidence>
<dbReference type="PANTHER" id="PTHR36838">
    <property type="entry name" value="AUXIN EFFLUX CARRIER FAMILY PROTEIN"/>
    <property type="match status" value="1"/>
</dbReference>
<evidence type="ECO:0000313" key="10">
    <source>
        <dbReference type="Proteomes" id="UP000295678"/>
    </source>
</evidence>
<feature type="transmembrane region" description="Helical" evidence="8">
    <location>
        <begin position="297"/>
        <end position="318"/>
    </location>
</feature>
<evidence type="ECO:0000256" key="6">
    <source>
        <dbReference type="ARBA" id="ARBA00022989"/>
    </source>
</evidence>
<dbReference type="RefSeq" id="WP_207903752.1">
    <property type="nucleotide sequence ID" value="NZ_SMAK01000005.1"/>
</dbReference>
<keyword evidence="7 8" id="KW-0472">Membrane</keyword>
<organism evidence="9 10">
    <name type="scientific">Tepidamorphus gemmatus</name>
    <dbReference type="NCBI Taxonomy" id="747076"/>
    <lineage>
        <taxon>Bacteria</taxon>
        <taxon>Pseudomonadati</taxon>
        <taxon>Pseudomonadota</taxon>
        <taxon>Alphaproteobacteria</taxon>
        <taxon>Hyphomicrobiales</taxon>
        <taxon>Tepidamorphaceae</taxon>
        <taxon>Tepidamorphus</taxon>
    </lineage>
</organism>
<evidence type="ECO:0000256" key="1">
    <source>
        <dbReference type="ARBA" id="ARBA00004651"/>
    </source>
</evidence>
<comment type="subcellular location">
    <subcellularLocation>
        <location evidence="1">Cell membrane</location>
        <topology evidence="1">Multi-pass membrane protein</topology>
    </subcellularLocation>
</comment>
<dbReference type="EMBL" id="SMAK01000005">
    <property type="protein sequence ID" value="TCT10739.1"/>
    <property type="molecule type" value="Genomic_DNA"/>
</dbReference>
<evidence type="ECO:0000256" key="2">
    <source>
        <dbReference type="ARBA" id="ARBA00010145"/>
    </source>
</evidence>
<feature type="transmembrane region" description="Helical" evidence="8">
    <location>
        <begin position="235"/>
        <end position="257"/>
    </location>
</feature>
<protein>
    <recommendedName>
        <fullName evidence="11">AEC family transporter</fullName>
    </recommendedName>
</protein>
<dbReference type="GO" id="GO:0055085">
    <property type="term" value="P:transmembrane transport"/>
    <property type="evidence" value="ECO:0007669"/>
    <property type="project" value="InterPro"/>
</dbReference>
<feature type="transmembrane region" description="Helical" evidence="8">
    <location>
        <begin position="129"/>
        <end position="150"/>
    </location>
</feature>
<feature type="transmembrane region" description="Helical" evidence="8">
    <location>
        <begin position="201"/>
        <end position="223"/>
    </location>
</feature>
<dbReference type="PANTHER" id="PTHR36838:SF3">
    <property type="entry name" value="TRANSPORTER AUXIN EFFLUX CARRIER EC FAMILY"/>
    <property type="match status" value="1"/>
</dbReference>
<sequence>MSDTLLQIAYIVLPVFGLMGLGLGSAWTGYLSESVGEALGDFVFLVALPLLLFRTLATAEMPDQSPWPLWISYFGGLAVAWIVADQMIRRMFGRDFKAGVIAGVSAGFSNAVLFGVPLVFTAFGEAGAVPLLLVVAVQLPVMMTVGTILIEQAARRDGSHMGPISLRSIAGSVAYNLIRNPLIIGVLAGLAWRFAAFPYDGIPAVIVDRLSAAALPCALFALGMSLRRYGIRGHVLPGVLLAGLKLIVMPAIVWLLVAKVFGLPPLWTTVVTVVSACPTGVNAWLIANRFRTGHAIAANTISISAAASLLTMSFWLAVLGV</sequence>
<dbReference type="Proteomes" id="UP000295678">
    <property type="component" value="Unassembled WGS sequence"/>
</dbReference>
<reference evidence="9 10" key="1">
    <citation type="submission" date="2019-03" db="EMBL/GenBank/DDBJ databases">
        <title>Genomic Encyclopedia of Type Strains, Phase IV (KMG-IV): sequencing the most valuable type-strain genomes for metagenomic binning, comparative biology and taxonomic classification.</title>
        <authorList>
            <person name="Goeker M."/>
        </authorList>
    </citation>
    <scope>NUCLEOTIDE SEQUENCE [LARGE SCALE GENOMIC DNA]</scope>
    <source>
        <strain evidence="9 10">DSM 19345</strain>
    </source>
</reference>
<evidence type="ECO:0008006" key="11">
    <source>
        <dbReference type="Google" id="ProtNLM"/>
    </source>
</evidence>
<evidence type="ECO:0000256" key="8">
    <source>
        <dbReference type="SAM" id="Phobius"/>
    </source>
</evidence>
<comment type="similarity">
    <text evidence="2">Belongs to the auxin efflux carrier (TC 2.A.69) family.</text>
</comment>
<evidence type="ECO:0000256" key="5">
    <source>
        <dbReference type="ARBA" id="ARBA00022692"/>
    </source>
</evidence>
<evidence type="ECO:0000256" key="4">
    <source>
        <dbReference type="ARBA" id="ARBA00022475"/>
    </source>
</evidence>
<name>A0A4R3MEK1_9HYPH</name>
<feature type="transmembrane region" description="Helical" evidence="8">
    <location>
        <begin position="177"/>
        <end position="195"/>
    </location>
</feature>
<dbReference type="Gene3D" id="1.20.1530.20">
    <property type="match status" value="1"/>
</dbReference>
<dbReference type="GO" id="GO:0005886">
    <property type="term" value="C:plasma membrane"/>
    <property type="evidence" value="ECO:0007669"/>
    <property type="project" value="UniProtKB-SubCell"/>
</dbReference>
<evidence type="ECO:0000256" key="7">
    <source>
        <dbReference type="ARBA" id="ARBA00023136"/>
    </source>
</evidence>
<accession>A0A4R3MEK1</accession>